<comment type="function">
    <text evidence="8">Catalyzes the stereoinversion of LL-2,6-diaminopimelate (L,L-DAP) to meso-diaminopimelate (meso-DAP), a precursor of L-lysine and an essential component of the bacterial peptidoglycan.</text>
</comment>
<dbReference type="GO" id="GO:0009089">
    <property type="term" value="P:lysine biosynthetic process via diaminopimelate"/>
    <property type="evidence" value="ECO:0007669"/>
    <property type="project" value="UniProtKB-UniRule"/>
</dbReference>
<dbReference type="PROSITE" id="PS01326">
    <property type="entry name" value="DAP_EPIMERASE"/>
    <property type="match status" value="1"/>
</dbReference>
<feature type="active site" description="Proton donor" evidence="8">
    <location>
        <position position="131"/>
    </location>
</feature>
<proteinExistence type="inferred from homology"/>
<dbReference type="NCBIfam" id="TIGR00652">
    <property type="entry name" value="DapF"/>
    <property type="match status" value="1"/>
</dbReference>
<feature type="region of interest" description="Disordered" evidence="10">
    <location>
        <begin position="336"/>
        <end position="356"/>
    </location>
</feature>
<feature type="binding site" evidence="8">
    <location>
        <begin position="132"/>
        <end position="133"/>
    </location>
    <ligand>
        <name>substrate</name>
    </ligand>
</feature>
<dbReference type="HAMAP" id="MF_00197">
    <property type="entry name" value="DAP_epimerase"/>
    <property type="match status" value="1"/>
</dbReference>
<feature type="active site" description="Proton acceptor" evidence="8">
    <location>
        <position position="279"/>
    </location>
</feature>
<dbReference type="AlphaFoldDB" id="A0A1C3V5K1"/>
<feature type="binding site" evidence="8">
    <location>
        <begin position="270"/>
        <end position="271"/>
    </location>
    <ligand>
        <name>substrate</name>
    </ligand>
</feature>
<gene>
    <name evidence="8" type="primary">dapF</name>
    <name evidence="11" type="ORF">GA0061100_104394</name>
</gene>
<comment type="subunit">
    <text evidence="8">Homodimer.</text>
</comment>
<dbReference type="EMBL" id="FMAC01000004">
    <property type="protein sequence ID" value="SCB22948.1"/>
    <property type="molecule type" value="Genomic_DNA"/>
</dbReference>
<accession>A0A1C3V5K1</accession>
<evidence type="ECO:0000313" key="11">
    <source>
        <dbReference type="EMBL" id="SCB22948.1"/>
    </source>
</evidence>
<evidence type="ECO:0000256" key="3">
    <source>
        <dbReference type="ARBA" id="ARBA00013080"/>
    </source>
</evidence>
<reference evidence="12" key="1">
    <citation type="submission" date="2016-08" db="EMBL/GenBank/DDBJ databases">
        <authorList>
            <person name="Varghese N."/>
            <person name="Submissions Spin"/>
        </authorList>
    </citation>
    <scope>NUCLEOTIDE SEQUENCE [LARGE SCALE GENOMIC DNA]</scope>
    <source>
        <strain evidence="12">CCBAU 57015</strain>
    </source>
</reference>
<dbReference type="Pfam" id="PF01678">
    <property type="entry name" value="DAP_epimerase"/>
    <property type="match status" value="2"/>
</dbReference>
<dbReference type="EC" id="5.1.1.7" evidence="3 8"/>
<dbReference type="STRING" id="52131.GA0061100_104394"/>
<evidence type="ECO:0000256" key="7">
    <source>
        <dbReference type="ARBA" id="ARBA00051712"/>
    </source>
</evidence>
<organism evidence="11 12">
    <name type="scientific">Rhizobium hainanense</name>
    <dbReference type="NCBI Taxonomy" id="52131"/>
    <lineage>
        <taxon>Bacteria</taxon>
        <taxon>Pseudomonadati</taxon>
        <taxon>Pseudomonadota</taxon>
        <taxon>Alphaproteobacteria</taxon>
        <taxon>Hyphomicrobiales</taxon>
        <taxon>Rhizobiaceae</taxon>
        <taxon>Rhizobium/Agrobacterium group</taxon>
        <taxon>Rhizobium</taxon>
    </lineage>
</organism>
<dbReference type="Gene3D" id="3.10.310.10">
    <property type="entry name" value="Diaminopimelate Epimerase, Chain A, domain 1"/>
    <property type="match status" value="2"/>
</dbReference>
<dbReference type="InterPro" id="IPR001653">
    <property type="entry name" value="DAP_epimerase_DapF"/>
</dbReference>
<sequence length="356" mass="38473">MALGTAFLRPSYVETIDTWLVVHAWPLPTTPLHAPLVIPPQFRHIQLENTDGHGIMSNTVEFARMNGLGNKILVVDMRGRKDVVTPTAAIALNADPATQFDQIMAIHDPKIDGTDAWIDILNCDGTKAQACGNGTRCVVQALAAETGRKVFTFQTVAGILNAREHEDGTISVDMGTPVFAWDKIPLAEEFADTSRIELQIGPIDNPVLHSPSVASMGNPHAIFWVDKDPMSFDLDRFGPLLENHPMFPERANITLAQVLSPTLVRTRTWERGAGLTLACGSAACATAVSAARTGRTGRKVTIDVASAPAPGKLTIEWLESNDHVVMTGPAEWEWSGTVDPVTGSFSRDPEQGAQAR</sequence>
<evidence type="ECO:0000256" key="10">
    <source>
        <dbReference type="SAM" id="MobiDB-lite"/>
    </source>
</evidence>
<dbReference type="InterPro" id="IPR018510">
    <property type="entry name" value="DAP_epimerase_AS"/>
</dbReference>
<keyword evidence="4 8" id="KW-0028">Amino-acid biosynthesis</keyword>
<evidence type="ECO:0000256" key="6">
    <source>
        <dbReference type="ARBA" id="ARBA00023235"/>
    </source>
</evidence>
<comment type="similarity">
    <text evidence="2 8">Belongs to the diaminopimelate epimerase family.</text>
</comment>
<dbReference type="PANTHER" id="PTHR31689">
    <property type="entry name" value="DIAMINOPIMELATE EPIMERASE, CHLOROPLASTIC"/>
    <property type="match status" value="1"/>
</dbReference>
<evidence type="ECO:0000256" key="9">
    <source>
        <dbReference type="PROSITE-ProRule" id="PRU10125"/>
    </source>
</evidence>
<comment type="pathway">
    <text evidence="1 8">Amino-acid biosynthesis; L-lysine biosynthesis via DAP pathway; DL-2,6-diaminopimelate from LL-2,6-diaminopimelate: step 1/1.</text>
</comment>
<dbReference type="PANTHER" id="PTHR31689:SF0">
    <property type="entry name" value="DIAMINOPIMELATE EPIMERASE"/>
    <property type="match status" value="1"/>
</dbReference>
<dbReference type="SUPFAM" id="SSF54506">
    <property type="entry name" value="Diaminopimelate epimerase-like"/>
    <property type="match status" value="2"/>
</dbReference>
<feature type="binding site" evidence="8">
    <location>
        <position position="252"/>
    </location>
    <ligand>
        <name>substrate</name>
    </ligand>
</feature>
<feature type="binding site" evidence="8">
    <location>
        <begin position="280"/>
        <end position="281"/>
    </location>
    <ligand>
        <name>substrate</name>
    </ligand>
</feature>
<dbReference type="Proteomes" id="UP000186228">
    <property type="component" value="Unassembled WGS sequence"/>
</dbReference>
<dbReference type="GO" id="GO:0008837">
    <property type="term" value="F:diaminopimelate epimerase activity"/>
    <property type="evidence" value="ECO:0007669"/>
    <property type="project" value="UniProtKB-UniRule"/>
</dbReference>
<comment type="catalytic activity">
    <reaction evidence="7 8">
        <text>(2S,6S)-2,6-diaminopimelate = meso-2,6-diaminopimelate</text>
        <dbReference type="Rhea" id="RHEA:15393"/>
        <dbReference type="ChEBI" id="CHEBI:57609"/>
        <dbReference type="ChEBI" id="CHEBI:57791"/>
        <dbReference type="EC" id="5.1.1.7"/>
    </reaction>
</comment>
<comment type="subcellular location">
    <subcellularLocation>
        <location evidence="8">Cytoplasm</location>
    </subcellularLocation>
</comment>
<dbReference type="GO" id="GO:0005829">
    <property type="term" value="C:cytosol"/>
    <property type="evidence" value="ECO:0007669"/>
    <property type="project" value="TreeGrafter"/>
</dbReference>
<evidence type="ECO:0000313" key="12">
    <source>
        <dbReference type="Proteomes" id="UP000186228"/>
    </source>
</evidence>
<evidence type="ECO:0000256" key="8">
    <source>
        <dbReference type="HAMAP-Rule" id="MF_00197"/>
    </source>
</evidence>
<evidence type="ECO:0000256" key="1">
    <source>
        <dbReference type="ARBA" id="ARBA00005196"/>
    </source>
</evidence>
<keyword evidence="8" id="KW-0963">Cytoplasm</keyword>
<name>A0A1C3V5K1_9HYPH</name>
<feature type="binding site" evidence="8">
    <location>
        <position position="102"/>
    </location>
    <ligand>
        <name>substrate</name>
    </ligand>
</feature>
<evidence type="ECO:0000256" key="5">
    <source>
        <dbReference type="ARBA" id="ARBA00023154"/>
    </source>
</evidence>
<protein>
    <recommendedName>
        <fullName evidence="3 8">Diaminopimelate epimerase</fullName>
        <shortName evidence="8">DAP epimerase</shortName>
        <ecNumber evidence="3 8">5.1.1.7</ecNumber>
    </recommendedName>
    <alternativeName>
        <fullName evidence="8">PLP-independent amino acid racemase</fullName>
    </alternativeName>
</protein>
<feature type="binding site" evidence="8">
    <location>
        <position position="122"/>
    </location>
    <ligand>
        <name>substrate</name>
    </ligand>
</feature>
<keyword evidence="5 8" id="KW-0457">Lysine biosynthesis</keyword>
<feature type="binding site" evidence="8">
    <location>
        <position position="70"/>
    </location>
    <ligand>
        <name>substrate</name>
    </ligand>
</feature>
<evidence type="ECO:0000256" key="4">
    <source>
        <dbReference type="ARBA" id="ARBA00022605"/>
    </source>
</evidence>
<feature type="site" description="Could be important to modulate the pK values of the two catalytic cysteine residues" evidence="8">
    <location>
        <position position="220"/>
    </location>
</feature>
<feature type="active site" evidence="9">
    <location>
        <position position="131"/>
    </location>
</feature>
<feature type="binding site" evidence="8">
    <location>
        <position position="218"/>
    </location>
    <ligand>
        <name>substrate</name>
    </ligand>
</feature>
<keyword evidence="6 8" id="KW-0413">Isomerase</keyword>
<keyword evidence="12" id="KW-1185">Reference proteome</keyword>
<feature type="site" description="Could be important to modulate the pK values of the two catalytic cysteine residues" evidence="8">
    <location>
        <position position="270"/>
    </location>
</feature>
<dbReference type="UniPathway" id="UPA00034">
    <property type="reaction ID" value="UER00025"/>
</dbReference>
<evidence type="ECO:0000256" key="2">
    <source>
        <dbReference type="ARBA" id="ARBA00010219"/>
    </source>
</evidence>